<dbReference type="GO" id="GO:0003857">
    <property type="term" value="F:(3S)-3-hydroxyacyl-CoA dehydrogenase (NAD+) activity"/>
    <property type="evidence" value="ECO:0007669"/>
    <property type="project" value="TreeGrafter"/>
</dbReference>
<comment type="caution">
    <text evidence="3">The sequence shown here is derived from an EMBL/GenBank/DDBJ whole genome shotgun (WGS) entry which is preliminary data.</text>
</comment>
<gene>
    <name evidence="3" type="ORF">C4N9_00035</name>
</gene>
<dbReference type="EMBL" id="QEYD01000001">
    <property type="protein sequence ID" value="PWE31456.1"/>
    <property type="molecule type" value="Genomic_DNA"/>
</dbReference>
<feature type="domain" description="MaoC-like" evidence="1">
    <location>
        <begin position="162"/>
        <end position="266"/>
    </location>
</feature>
<accession>A0A2U2CHV5</accession>
<proteinExistence type="predicted"/>
<dbReference type="OrthoDB" id="5522043at2"/>
<feature type="domain" description="Peroxisomal multifunctional enzyme type 2-like N-terminal" evidence="2">
    <location>
        <begin position="19"/>
        <end position="145"/>
    </location>
</feature>
<reference evidence="3 4" key="1">
    <citation type="submission" date="2018-05" db="EMBL/GenBank/DDBJ databases">
        <title>Pararhodobacter marina sp. nov., isolated from deep-sea water of the Indian Ocean.</title>
        <authorList>
            <person name="Lai Q.Sr."/>
            <person name="Liu X."/>
            <person name="Shao Z."/>
        </authorList>
    </citation>
    <scope>NUCLEOTIDE SEQUENCE [LARGE SCALE GENOMIC DNA]</scope>
    <source>
        <strain evidence="3 4">CIC4N-9</strain>
    </source>
</reference>
<keyword evidence="4" id="KW-1185">Reference proteome</keyword>
<dbReference type="AlphaFoldDB" id="A0A2U2CHV5"/>
<protein>
    <submittedName>
        <fullName evidence="3">3-alpha,7-alpha, 12-alpha-trihydroxy-5-beta-cholest-24-enoyl-CoA hydratase</fullName>
    </submittedName>
</protein>
<dbReference type="InterPro" id="IPR029069">
    <property type="entry name" value="HotDog_dom_sf"/>
</dbReference>
<dbReference type="InterPro" id="IPR002539">
    <property type="entry name" value="MaoC-like_dom"/>
</dbReference>
<evidence type="ECO:0000313" key="4">
    <source>
        <dbReference type="Proteomes" id="UP000244940"/>
    </source>
</evidence>
<sequence length="285" mass="30838">MLHIDTVMGWKIEPVEQTITDTDCLLYALSLGYGRDPLDRTELPFVYEQGLRVVPSIASVLARPPFWMRDPATGIDWVKIVHGEQIGHFHKPVPVGATVVGETRVTGIDDKGTGRGALVYTETQIWNKATGDLVAVNARSTFCRGDGGCGSAGTVASQAPTQKDRAPDAAVTYETQPGQALLYRLNGDRNPLHSDPDIARKAGFERPILHGLCTWGIACRALLALCCENDPARLKSLRARFSAPVMPGDSIETRIWREGTGVAFESRVPGRDVTVLKGGYADVAA</sequence>
<dbReference type="PANTHER" id="PTHR13078:SF56">
    <property type="entry name" value="PEROXISOMAL MULTIFUNCTIONAL ENZYME TYPE 2"/>
    <property type="match status" value="1"/>
</dbReference>
<name>A0A2U2CHV5_9RHOB</name>
<dbReference type="SUPFAM" id="SSF54637">
    <property type="entry name" value="Thioesterase/thiol ester dehydrase-isomerase"/>
    <property type="match status" value="2"/>
</dbReference>
<dbReference type="Proteomes" id="UP000244940">
    <property type="component" value="Unassembled WGS sequence"/>
</dbReference>
<dbReference type="InterPro" id="IPR054357">
    <property type="entry name" value="MFE-2_N"/>
</dbReference>
<dbReference type="Pfam" id="PF22622">
    <property type="entry name" value="MFE-2_hydrat-2_N"/>
    <property type="match status" value="1"/>
</dbReference>
<dbReference type="PANTHER" id="PTHR13078">
    <property type="entry name" value="PEROXISOMAL MULTIFUNCTIONAL ENZYME TYPE 2-RELATED"/>
    <property type="match status" value="1"/>
</dbReference>
<dbReference type="GO" id="GO:0044594">
    <property type="term" value="F:17-beta-hydroxysteroid dehydrogenase (NAD+) activity"/>
    <property type="evidence" value="ECO:0007669"/>
    <property type="project" value="TreeGrafter"/>
</dbReference>
<dbReference type="Gene3D" id="3.10.129.10">
    <property type="entry name" value="Hotdog Thioesterase"/>
    <property type="match status" value="1"/>
</dbReference>
<dbReference type="Pfam" id="PF01575">
    <property type="entry name" value="MaoC_dehydratas"/>
    <property type="match status" value="1"/>
</dbReference>
<dbReference type="GO" id="GO:0006635">
    <property type="term" value="P:fatty acid beta-oxidation"/>
    <property type="evidence" value="ECO:0007669"/>
    <property type="project" value="TreeGrafter"/>
</dbReference>
<evidence type="ECO:0000259" key="1">
    <source>
        <dbReference type="Pfam" id="PF01575"/>
    </source>
</evidence>
<dbReference type="GeneID" id="94363271"/>
<dbReference type="RefSeq" id="WP_109531257.1">
    <property type="nucleotide sequence ID" value="NZ_QEYD01000001.1"/>
</dbReference>
<organism evidence="3 4">
    <name type="scientific">Pararhodobacter marinus</name>
    <dbReference type="NCBI Taxonomy" id="2184063"/>
    <lineage>
        <taxon>Bacteria</taxon>
        <taxon>Pseudomonadati</taxon>
        <taxon>Pseudomonadota</taxon>
        <taxon>Alphaproteobacteria</taxon>
        <taxon>Rhodobacterales</taxon>
        <taxon>Paracoccaceae</taxon>
        <taxon>Pararhodobacter</taxon>
    </lineage>
</organism>
<dbReference type="GO" id="GO:0004300">
    <property type="term" value="F:enoyl-CoA hydratase activity"/>
    <property type="evidence" value="ECO:0007669"/>
    <property type="project" value="TreeGrafter"/>
</dbReference>
<dbReference type="CDD" id="cd03448">
    <property type="entry name" value="HDE_HSD"/>
    <property type="match status" value="1"/>
</dbReference>
<evidence type="ECO:0000259" key="2">
    <source>
        <dbReference type="Pfam" id="PF22622"/>
    </source>
</evidence>
<evidence type="ECO:0000313" key="3">
    <source>
        <dbReference type="EMBL" id="PWE31456.1"/>
    </source>
</evidence>